<dbReference type="InterPro" id="IPR036390">
    <property type="entry name" value="WH_DNA-bd_sf"/>
</dbReference>
<evidence type="ECO:0000256" key="2">
    <source>
        <dbReference type="ARBA" id="ARBA00034078"/>
    </source>
</evidence>
<dbReference type="InterPro" id="IPR036388">
    <property type="entry name" value="WH-like_DNA-bd_sf"/>
</dbReference>
<evidence type="ECO:0000313" key="3">
    <source>
        <dbReference type="EMBL" id="SHK56094.1"/>
    </source>
</evidence>
<dbReference type="Gene3D" id="1.10.10.10">
    <property type="entry name" value="Winged helix-like DNA-binding domain superfamily/Winged helix DNA-binding domain"/>
    <property type="match status" value="1"/>
</dbReference>
<dbReference type="OrthoDB" id="9795923at2"/>
<protein>
    <submittedName>
        <fullName evidence="3">Transcriptional regulator, BadM/Rrf2 family</fullName>
    </submittedName>
</protein>
<dbReference type="Pfam" id="PF02082">
    <property type="entry name" value="Rrf2"/>
    <property type="match status" value="1"/>
</dbReference>
<name>A0A1M6TGR4_PSETH</name>
<comment type="cofactor">
    <cofactor evidence="2">
        <name>[2Fe-2S] cluster</name>
        <dbReference type="ChEBI" id="CHEBI:190135"/>
    </cofactor>
</comment>
<dbReference type="EMBL" id="FRAP01000008">
    <property type="protein sequence ID" value="SHK56094.1"/>
    <property type="molecule type" value="Genomic_DNA"/>
</dbReference>
<dbReference type="PANTHER" id="PTHR33221">
    <property type="entry name" value="WINGED HELIX-TURN-HELIX TRANSCRIPTIONAL REGULATOR, RRF2 FAMILY"/>
    <property type="match status" value="1"/>
</dbReference>
<dbReference type="GO" id="GO:0003700">
    <property type="term" value="F:DNA-binding transcription factor activity"/>
    <property type="evidence" value="ECO:0007669"/>
    <property type="project" value="TreeGrafter"/>
</dbReference>
<gene>
    <name evidence="3" type="ORF">SAMN05443637_10830</name>
</gene>
<dbReference type="SUPFAM" id="SSF46785">
    <property type="entry name" value="Winged helix' DNA-binding domain"/>
    <property type="match status" value="1"/>
</dbReference>
<keyword evidence="1" id="KW-0238">DNA-binding</keyword>
<organism evidence="3 4">
    <name type="scientific">Pseudonocardia thermophila</name>
    <dbReference type="NCBI Taxonomy" id="1848"/>
    <lineage>
        <taxon>Bacteria</taxon>
        <taxon>Bacillati</taxon>
        <taxon>Actinomycetota</taxon>
        <taxon>Actinomycetes</taxon>
        <taxon>Pseudonocardiales</taxon>
        <taxon>Pseudonocardiaceae</taxon>
        <taxon>Pseudonocardia</taxon>
    </lineage>
</organism>
<reference evidence="3 4" key="1">
    <citation type="submission" date="2016-11" db="EMBL/GenBank/DDBJ databases">
        <authorList>
            <person name="Jaros S."/>
            <person name="Januszkiewicz K."/>
            <person name="Wedrychowicz H."/>
        </authorList>
    </citation>
    <scope>NUCLEOTIDE SEQUENCE [LARGE SCALE GENOMIC DNA]</scope>
    <source>
        <strain evidence="3 4">DSM 43832</strain>
    </source>
</reference>
<keyword evidence="4" id="KW-1185">Reference proteome</keyword>
<dbReference type="GO" id="GO:0003677">
    <property type="term" value="F:DNA binding"/>
    <property type="evidence" value="ECO:0007669"/>
    <property type="project" value="UniProtKB-KW"/>
</dbReference>
<dbReference type="PANTHER" id="PTHR33221:SF4">
    <property type="entry name" value="HTH-TYPE TRANSCRIPTIONAL REPRESSOR NSRR"/>
    <property type="match status" value="1"/>
</dbReference>
<evidence type="ECO:0000313" key="4">
    <source>
        <dbReference type="Proteomes" id="UP000184363"/>
    </source>
</evidence>
<evidence type="ECO:0000256" key="1">
    <source>
        <dbReference type="ARBA" id="ARBA00023125"/>
    </source>
</evidence>
<dbReference type="NCBIfam" id="TIGR00738">
    <property type="entry name" value="rrf2_super"/>
    <property type="match status" value="1"/>
</dbReference>
<dbReference type="STRING" id="1848.SAMN05443637_10830"/>
<dbReference type="GO" id="GO:0005829">
    <property type="term" value="C:cytosol"/>
    <property type="evidence" value="ECO:0007669"/>
    <property type="project" value="TreeGrafter"/>
</dbReference>
<dbReference type="Proteomes" id="UP000184363">
    <property type="component" value="Unassembled WGS sequence"/>
</dbReference>
<proteinExistence type="predicted"/>
<sequence length="150" mass="15939">MKHTNHADYALRVVLFLRVAPGRRGSIADIAAAHHVSRHHLDKVVQRMVAADLVRTTPGRGGGVSLHRDPATITVGEVMRAMEPDHAVVECLGPVRFCRVAGVCGARNVFAEAVAAYFAVLDAAGLDDIAVNDQGLRGALGLTGSTDIRR</sequence>
<accession>A0A1M6TGR4</accession>
<dbReference type="AlphaFoldDB" id="A0A1M6TGR4"/>
<dbReference type="RefSeq" id="WP_073457152.1">
    <property type="nucleotide sequence ID" value="NZ_FRAP01000008.1"/>
</dbReference>
<dbReference type="PROSITE" id="PS51197">
    <property type="entry name" value="HTH_RRF2_2"/>
    <property type="match status" value="1"/>
</dbReference>
<dbReference type="InterPro" id="IPR000944">
    <property type="entry name" value="Tscrpt_reg_Rrf2"/>
</dbReference>